<comment type="pathway">
    <text evidence="2">Amino-acid biosynthesis; L-serine biosynthesis; L-serine from 3-phospho-D-glycerate: step 3/3.</text>
</comment>
<evidence type="ECO:0000256" key="11">
    <source>
        <dbReference type="ARBA" id="ARBA00031693"/>
    </source>
</evidence>
<dbReference type="SFLD" id="SFLDF00029">
    <property type="entry name" value="phosphoserine_phosphatase"/>
    <property type="match status" value="1"/>
</dbReference>
<name>A0A368DNE9_9PROT</name>
<evidence type="ECO:0000256" key="12">
    <source>
        <dbReference type="ARBA" id="ARBA00048138"/>
    </source>
</evidence>
<dbReference type="InterPro" id="IPR036412">
    <property type="entry name" value="HAD-like_sf"/>
</dbReference>
<evidence type="ECO:0000256" key="2">
    <source>
        <dbReference type="ARBA" id="ARBA00005135"/>
    </source>
</evidence>
<gene>
    <name evidence="15" type="primary">serB</name>
    <name evidence="15" type="ORF">DBW71_03620</name>
</gene>
<evidence type="ECO:0000313" key="16">
    <source>
        <dbReference type="Proteomes" id="UP000253570"/>
    </source>
</evidence>
<keyword evidence="9" id="KW-0460">Magnesium</keyword>
<keyword evidence="8 15" id="KW-0378">Hydrolase</keyword>
<dbReference type="GO" id="GO:0005737">
    <property type="term" value="C:cytoplasm"/>
    <property type="evidence" value="ECO:0007669"/>
    <property type="project" value="TreeGrafter"/>
</dbReference>
<dbReference type="PANTHER" id="PTHR43344">
    <property type="entry name" value="PHOSPHOSERINE PHOSPHATASE"/>
    <property type="match status" value="1"/>
</dbReference>
<organism evidence="15 16">
    <name type="scientific">PS1 clade bacterium</name>
    <dbReference type="NCBI Taxonomy" id="2175152"/>
    <lineage>
        <taxon>Bacteria</taxon>
        <taxon>Pseudomonadati</taxon>
        <taxon>Pseudomonadota</taxon>
        <taxon>Alphaproteobacteria</taxon>
        <taxon>PS1 clade</taxon>
    </lineage>
</organism>
<dbReference type="SFLD" id="SFLDG01137">
    <property type="entry name" value="C1.6.1:_Phosphoserine_Phosphat"/>
    <property type="match status" value="1"/>
</dbReference>
<dbReference type="InterPro" id="IPR023214">
    <property type="entry name" value="HAD_sf"/>
</dbReference>
<evidence type="ECO:0000256" key="8">
    <source>
        <dbReference type="ARBA" id="ARBA00022801"/>
    </source>
</evidence>
<comment type="similarity">
    <text evidence="3">Belongs to the HAD-like hydrolase superfamily. SerB family.</text>
</comment>
<dbReference type="SFLD" id="SFLDS00003">
    <property type="entry name" value="Haloacid_Dehalogenase"/>
    <property type="match status" value="1"/>
</dbReference>
<evidence type="ECO:0000256" key="4">
    <source>
        <dbReference type="ARBA" id="ARBA00012640"/>
    </source>
</evidence>
<keyword evidence="6" id="KW-0028">Amino-acid biosynthesis</keyword>
<comment type="catalytic activity">
    <reaction evidence="12">
        <text>O-phospho-L-serine + H2O = L-serine + phosphate</text>
        <dbReference type="Rhea" id="RHEA:21208"/>
        <dbReference type="ChEBI" id="CHEBI:15377"/>
        <dbReference type="ChEBI" id="CHEBI:33384"/>
        <dbReference type="ChEBI" id="CHEBI:43474"/>
        <dbReference type="ChEBI" id="CHEBI:57524"/>
        <dbReference type="EC" id="3.1.3.3"/>
    </reaction>
</comment>
<evidence type="ECO:0000256" key="5">
    <source>
        <dbReference type="ARBA" id="ARBA00015196"/>
    </source>
</evidence>
<proteinExistence type="inferred from homology"/>
<comment type="cofactor">
    <cofactor evidence="1">
        <name>Mg(2+)</name>
        <dbReference type="ChEBI" id="CHEBI:18420"/>
    </cofactor>
</comment>
<feature type="active site" description="Nucleophile" evidence="14">
    <location>
        <position position="89"/>
    </location>
</feature>
<keyword evidence="10" id="KW-0718">Serine biosynthesis</keyword>
<dbReference type="EC" id="3.1.3.3" evidence="4"/>
<evidence type="ECO:0000256" key="6">
    <source>
        <dbReference type="ARBA" id="ARBA00022605"/>
    </source>
</evidence>
<evidence type="ECO:0000313" key="15">
    <source>
        <dbReference type="EMBL" id="RCL73350.1"/>
    </source>
</evidence>
<dbReference type="NCBIfam" id="TIGR00338">
    <property type="entry name" value="serB"/>
    <property type="match status" value="1"/>
</dbReference>
<reference evidence="15 16" key="1">
    <citation type="journal article" date="2018" name="Microbiome">
        <title>Fine metagenomic profile of the Mediterranean stratified and mixed water columns revealed by assembly and recruitment.</title>
        <authorList>
            <person name="Haro-Moreno J.M."/>
            <person name="Lopez-Perez M."/>
            <person name="De La Torre J.R."/>
            <person name="Picazo A."/>
            <person name="Camacho A."/>
            <person name="Rodriguez-Valera F."/>
        </authorList>
    </citation>
    <scope>NUCLEOTIDE SEQUENCE [LARGE SCALE GENOMIC DNA]</scope>
    <source>
        <strain evidence="15">MED-G57</strain>
    </source>
</reference>
<evidence type="ECO:0000256" key="13">
    <source>
        <dbReference type="ARBA" id="ARBA00048523"/>
    </source>
</evidence>
<dbReference type="InterPro" id="IPR004469">
    <property type="entry name" value="PSP"/>
</dbReference>
<evidence type="ECO:0000256" key="10">
    <source>
        <dbReference type="ARBA" id="ARBA00023299"/>
    </source>
</evidence>
<evidence type="ECO:0000256" key="1">
    <source>
        <dbReference type="ARBA" id="ARBA00001946"/>
    </source>
</evidence>
<evidence type="ECO:0000256" key="14">
    <source>
        <dbReference type="PIRSR" id="PIRSR604469-1"/>
    </source>
</evidence>
<dbReference type="Pfam" id="PF00702">
    <property type="entry name" value="Hydrolase"/>
    <property type="match status" value="1"/>
</dbReference>
<evidence type="ECO:0000256" key="9">
    <source>
        <dbReference type="ARBA" id="ARBA00022842"/>
    </source>
</evidence>
<dbReference type="SFLD" id="SFLDG01136">
    <property type="entry name" value="C1.6:_Phosphoserine_Phosphatas"/>
    <property type="match status" value="1"/>
</dbReference>
<keyword evidence="7" id="KW-0479">Metal-binding</keyword>
<dbReference type="GO" id="GO:0006564">
    <property type="term" value="P:L-serine biosynthetic process"/>
    <property type="evidence" value="ECO:0007669"/>
    <property type="project" value="UniProtKB-KW"/>
</dbReference>
<evidence type="ECO:0000256" key="7">
    <source>
        <dbReference type="ARBA" id="ARBA00022723"/>
    </source>
</evidence>
<dbReference type="PANTHER" id="PTHR43344:SF2">
    <property type="entry name" value="PHOSPHOSERINE PHOSPHATASE"/>
    <property type="match status" value="1"/>
</dbReference>
<dbReference type="Proteomes" id="UP000253570">
    <property type="component" value="Unassembled WGS sequence"/>
</dbReference>
<protein>
    <recommendedName>
        <fullName evidence="5">Phosphoserine phosphatase</fullName>
        <ecNumber evidence="4">3.1.3.3</ecNumber>
    </recommendedName>
    <alternativeName>
        <fullName evidence="11">O-phosphoserine phosphohydrolase</fullName>
    </alternativeName>
</protein>
<dbReference type="EMBL" id="QOQD01000007">
    <property type="protein sequence ID" value="RCL73350.1"/>
    <property type="molecule type" value="Genomic_DNA"/>
</dbReference>
<dbReference type="GO" id="GO:0036424">
    <property type="term" value="F:L-phosphoserine phosphatase activity"/>
    <property type="evidence" value="ECO:0007669"/>
    <property type="project" value="InterPro"/>
</dbReference>
<dbReference type="SUPFAM" id="SSF56784">
    <property type="entry name" value="HAD-like"/>
    <property type="match status" value="1"/>
</dbReference>
<evidence type="ECO:0000256" key="3">
    <source>
        <dbReference type="ARBA" id="ARBA00009184"/>
    </source>
</evidence>
<feature type="active site" description="Proton donor" evidence="14">
    <location>
        <position position="91"/>
    </location>
</feature>
<dbReference type="UniPathway" id="UPA00135">
    <property type="reaction ID" value="UER00198"/>
</dbReference>
<comment type="catalytic activity">
    <reaction evidence="13">
        <text>O-phospho-D-serine + H2O = D-serine + phosphate</text>
        <dbReference type="Rhea" id="RHEA:24873"/>
        <dbReference type="ChEBI" id="CHEBI:15377"/>
        <dbReference type="ChEBI" id="CHEBI:35247"/>
        <dbReference type="ChEBI" id="CHEBI:43474"/>
        <dbReference type="ChEBI" id="CHEBI:58680"/>
        <dbReference type="EC" id="3.1.3.3"/>
    </reaction>
</comment>
<dbReference type="AlphaFoldDB" id="A0A368DNE9"/>
<accession>A0A368DNE9</accession>
<dbReference type="GO" id="GO:0000287">
    <property type="term" value="F:magnesium ion binding"/>
    <property type="evidence" value="ECO:0007669"/>
    <property type="project" value="TreeGrafter"/>
</dbReference>
<comment type="caution">
    <text evidence="15">The sequence shown here is derived from an EMBL/GenBank/DDBJ whole genome shotgun (WGS) entry which is preliminary data.</text>
</comment>
<dbReference type="NCBIfam" id="TIGR01488">
    <property type="entry name" value="HAD-SF-IB"/>
    <property type="match status" value="1"/>
</dbReference>
<dbReference type="Gene3D" id="3.40.50.1000">
    <property type="entry name" value="HAD superfamily/HAD-like"/>
    <property type="match status" value="1"/>
</dbReference>
<sequence>MEKILTLVSNNNNIITPLRIEAIEYLIKVKTAKIWLNENIACDISFSTKAGHEISSDTMVRLSKLLNSFEYDWSIQNKKDRKKKIFMSDMDSTIIKQECIDEIAYYADIQEEVIGITKMSMEGHIPFEEALKRRVSLLKGIKLEALNEIYNNKIQITDGADTLLKTLKKMNIRTILVSGGFTFFTDKLSKKLGFDENYANTLEVNDKYLTGKLLSPIIDGSSKKKVLNDTVRRLKVDRNDVIAVGDGANDIEMINAAGLGISYKAKEILKQHSNGQINYTNLESILYFIGVPKIDFYN</sequence>
<dbReference type="InterPro" id="IPR050582">
    <property type="entry name" value="HAD-like_SerB"/>
</dbReference>